<evidence type="ECO:0000313" key="2">
    <source>
        <dbReference type="EMBL" id="MCM0619067.1"/>
    </source>
</evidence>
<reference evidence="2" key="1">
    <citation type="submission" date="2022-05" db="EMBL/GenBank/DDBJ databases">
        <authorList>
            <person name="Tuo L."/>
        </authorList>
    </citation>
    <scope>NUCLEOTIDE SEQUENCE</scope>
    <source>
        <strain evidence="2">BSK12Z-4</strain>
    </source>
</reference>
<dbReference type="AlphaFoldDB" id="A0A9X2D590"/>
<evidence type="ECO:0000256" key="1">
    <source>
        <dbReference type="SAM" id="MobiDB-lite"/>
    </source>
</evidence>
<evidence type="ECO:0000313" key="3">
    <source>
        <dbReference type="Proteomes" id="UP001139485"/>
    </source>
</evidence>
<dbReference type="SUPFAM" id="SSF89360">
    <property type="entry name" value="HesB-like domain"/>
    <property type="match status" value="1"/>
</dbReference>
<dbReference type="InterPro" id="IPR035903">
    <property type="entry name" value="HesB-like_dom_sf"/>
</dbReference>
<gene>
    <name evidence="2" type="ORF">M8330_02010</name>
</gene>
<feature type="region of interest" description="Disordered" evidence="1">
    <location>
        <begin position="1"/>
        <end position="36"/>
    </location>
</feature>
<feature type="compositionally biased region" description="Polar residues" evidence="1">
    <location>
        <begin position="1"/>
        <end position="17"/>
    </location>
</feature>
<proteinExistence type="predicted"/>
<dbReference type="Gene3D" id="2.60.300.12">
    <property type="entry name" value="HesB-like domain"/>
    <property type="match status" value="1"/>
</dbReference>
<dbReference type="RefSeq" id="WP_250054562.1">
    <property type="nucleotide sequence ID" value="NZ_JAMJPH010000020.1"/>
</dbReference>
<name>A0A9X2D590_9ACTN</name>
<comment type="caution">
    <text evidence="2">The sequence shown here is derived from an EMBL/GenBank/DDBJ whole genome shotgun (WGS) entry which is preliminary data.</text>
</comment>
<sequence length="94" mass="9825">MLTLTENATTILNQLSASPELPDSAGLRITSENEADPSFSATMATAAEPGDQVVEQGGTTVYLDERAAQVLDDKILDASVDQQGQVEFALGVQG</sequence>
<accession>A0A9X2D590</accession>
<dbReference type="Proteomes" id="UP001139485">
    <property type="component" value="Unassembled WGS sequence"/>
</dbReference>
<dbReference type="EMBL" id="JAMOIL010000001">
    <property type="protein sequence ID" value="MCM0619067.1"/>
    <property type="molecule type" value="Genomic_DNA"/>
</dbReference>
<keyword evidence="3" id="KW-1185">Reference proteome</keyword>
<protein>
    <submittedName>
        <fullName evidence="2">Fe-S cluster assembly protein HesB</fullName>
    </submittedName>
</protein>
<organism evidence="2 3">
    <name type="scientific">Nocardioides bruguierae</name>
    <dbReference type="NCBI Taxonomy" id="2945102"/>
    <lineage>
        <taxon>Bacteria</taxon>
        <taxon>Bacillati</taxon>
        <taxon>Actinomycetota</taxon>
        <taxon>Actinomycetes</taxon>
        <taxon>Propionibacteriales</taxon>
        <taxon>Nocardioidaceae</taxon>
        <taxon>Nocardioides</taxon>
    </lineage>
</organism>